<reference evidence="2 3" key="1">
    <citation type="submission" date="2024-06" db="EMBL/GenBank/DDBJ databases">
        <title>Complete genome of Phlyctema vagabunda strain 19-DSS-EL-015.</title>
        <authorList>
            <person name="Fiorenzani C."/>
        </authorList>
    </citation>
    <scope>NUCLEOTIDE SEQUENCE [LARGE SCALE GENOMIC DNA]</scope>
    <source>
        <strain evidence="2 3">19-DSS-EL-015</strain>
    </source>
</reference>
<evidence type="ECO:0000256" key="1">
    <source>
        <dbReference type="SAM" id="MobiDB-lite"/>
    </source>
</evidence>
<gene>
    <name evidence="2" type="ORF">PVAG01_01411</name>
</gene>
<protein>
    <submittedName>
        <fullName evidence="2">Uncharacterized protein</fullName>
    </submittedName>
</protein>
<name>A0ABR4PX14_9HELO</name>
<dbReference type="EMBL" id="JBFCZG010000001">
    <property type="protein sequence ID" value="KAL3427902.1"/>
    <property type="molecule type" value="Genomic_DNA"/>
</dbReference>
<evidence type="ECO:0000313" key="3">
    <source>
        <dbReference type="Proteomes" id="UP001629113"/>
    </source>
</evidence>
<feature type="region of interest" description="Disordered" evidence="1">
    <location>
        <begin position="18"/>
        <end position="43"/>
    </location>
</feature>
<proteinExistence type="predicted"/>
<accession>A0ABR4PX14</accession>
<organism evidence="2 3">
    <name type="scientific">Phlyctema vagabunda</name>
    <dbReference type="NCBI Taxonomy" id="108571"/>
    <lineage>
        <taxon>Eukaryota</taxon>
        <taxon>Fungi</taxon>
        <taxon>Dikarya</taxon>
        <taxon>Ascomycota</taxon>
        <taxon>Pezizomycotina</taxon>
        <taxon>Leotiomycetes</taxon>
        <taxon>Helotiales</taxon>
        <taxon>Dermateaceae</taxon>
        <taxon>Phlyctema</taxon>
    </lineage>
</organism>
<evidence type="ECO:0000313" key="2">
    <source>
        <dbReference type="EMBL" id="KAL3427902.1"/>
    </source>
</evidence>
<feature type="region of interest" description="Disordered" evidence="1">
    <location>
        <begin position="278"/>
        <end position="299"/>
    </location>
</feature>
<keyword evidence="3" id="KW-1185">Reference proteome</keyword>
<sequence length="299" mass="33864">MPISLKADGSWRSRLFDSGRGLRPRSRKSSVPGEGVYGYSINPHENPPTSYEVEAIQQRNHNLVHFLKKAYAGIIRKAGIFRKKLHYKSADTHAIPLAGGSDEAELQGTYLERVLLGDIRIPVPNWEWDHKTSTKWLYKLLRELPEDIGKRSAKEAKKAIKDIERHCHITGNSIYILNRAAWMRVLGCTVGAFIHEQMLLIKSNAIRDANPSGLIIHELCEQEVQQLSRLGLAQHRTACSCFGGLEHGPMGRSVYDNAYAVSWIDRLLRSISHHTFSNESPDQQIPEVTRKRTRSILSI</sequence>
<comment type="caution">
    <text evidence="2">The sequence shown here is derived from an EMBL/GenBank/DDBJ whole genome shotgun (WGS) entry which is preliminary data.</text>
</comment>
<dbReference type="Proteomes" id="UP001629113">
    <property type="component" value="Unassembled WGS sequence"/>
</dbReference>